<dbReference type="Pfam" id="PF00929">
    <property type="entry name" value="RNase_T"/>
    <property type="match status" value="1"/>
</dbReference>
<dbReference type="InterPro" id="IPR047201">
    <property type="entry name" value="ERI-1_3'hExo-like"/>
</dbReference>
<sequence>MAKQLDKILIIDLEATCWEDKAPMGMESDIIEIGVCLLDIQNGDISDSRGILVKPERSELSEFCTSLTTITRQMLEEQAIPFKEACNILKRDYHSQSRAWASFGAYDQKQFQRQCGALGIGNPMGPSHINVKTLFALKKNLPMNREWQALWHYWIFR</sequence>
<name>A0ABW4IG99_9SPHI</name>
<dbReference type="CDD" id="cd06133">
    <property type="entry name" value="ERI-1_3'hExo_like"/>
    <property type="match status" value="1"/>
</dbReference>
<dbReference type="PANTHER" id="PTHR23044">
    <property type="entry name" value="3'-5' EXONUCLEASE ERI1-RELATED"/>
    <property type="match status" value="1"/>
</dbReference>
<feature type="domain" description="Exonuclease" evidence="4">
    <location>
        <begin position="9"/>
        <end position="116"/>
    </location>
</feature>
<dbReference type="InterPro" id="IPR036397">
    <property type="entry name" value="RNaseH_sf"/>
</dbReference>
<comment type="caution">
    <text evidence="5">The sequence shown here is derived from an EMBL/GenBank/DDBJ whole genome shotgun (WGS) entry which is preliminary data.</text>
</comment>
<dbReference type="InterPro" id="IPR013520">
    <property type="entry name" value="Ribonucl_H"/>
</dbReference>
<gene>
    <name evidence="5" type="ORF">ACFSAH_12230</name>
</gene>
<dbReference type="InterPro" id="IPR051274">
    <property type="entry name" value="3-5_Exoribonuclease"/>
</dbReference>
<keyword evidence="3 5" id="KW-0269">Exonuclease</keyword>
<dbReference type="Gene3D" id="3.30.420.10">
    <property type="entry name" value="Ribonuclease H-like superfamily/Ribonuclease H"/>
    <property type="match status" value="1"/>
</dbReference>
<evidence type="ECO:0000256" key="1">
    <source>
        <dbReference type="ARBA" id="ARBA00022722"/>
    </source>
</evidence>
<evidence type="ECO:0000259" key="4">
    <source>
        <dbReference type="Pfam" id="PF00929"/>
    </source>
</evidence>
<accession>A0ABW4IG99</accession>
<dbReference type="Proteomes" id="UP001597118">
    <property type="component" value="Unassembled WGS sequence"/>
</dbReference>
<organism evidence="5 6">
    <name type="scientific">Pseudopedobacter beijingensis</name>
    <dbReference type="NCBI Taxonomy" id="1207056"/>
    <lineage>
        <taxon>Bacteria</taxon>
        <taxon>Pseudomonadati</taxon>
        <taxon>Bacteroidota</taxon>
        <taxon>Sphingobacteriia</taxon>
        <taxon>Sphingobacteriales</taxon>
        <taxon>Sphingobacteriaceae</taxon>
        <taxon>Pseudopedobacter</taxon>
    </lineage>
</organism>
<keyword evidence="2" id="KW-0378">Hydrolase</keyword>
<dbReference type="RefSeq" id="WP_379663026.1">
    <property type="nucleotide sequence ID" value="NZ_JBHUDG010000018.1"/>
</dbReference>
<keyword evidence="1" id="KW-0540">Nuclease</keyword>
<dbReference type="InterPro" id="IPR012337">
    <property type="entry name" value="RNaseH-like_sf"/>
</dbReference>
<dbReference type="GO" id="GO:0004527">
    <property type="term" value="F:exonuclease activity"/>
    <property type="evidence" value="ECO:0007669"/>
    <property type="project" value="UniProtKB-KW"/>
</dbReference>
<evidence type="ECO:0000256" key="2">
    <source>
        <dbReference type="ARBA" id="ARBA00022801"/>
    </source>
</evidence>
<dbReference type="SUPFAM" id="SSF53098">
    <property type="entry name" value="Ribonuclease H-like"/>
    <property type="match status" value="1"/>
</dbReference>
<reference evidence="6" key="1">
    <citation type="journal article" date="2019" name="Int. J. Syst. Evol. Microbiol.">
        <title>The Global Catalogue of Microorganisms (GCM) 10K type strain sequencing project: providing services to taxonomists for standard genome sequencing and annotation.</title>
        <authorList>
            <consortium name="The Broad Institute Genomics Platform"/>
            <consortium name="The Broad Institute Genome Sequencing Center for Infectious Disease"/>
            <person name="Wu L."/>
            <person name="Ma J."/>
        </authorList>
    </citation>
    <scope>NUCLEOTIDE SEQUENCE [LARGE SCALE GENOMIC DNA]</scope>
    <source>
        <strain evidence="6">CCUG 53762</strain>
    </source>
</reference>
<evidence type="ECO:0000313" key="5">
    <source>
        <dbReference type="EMBL" id="MFD1630651.1"/>
    </source>
</evidence>
<dbReference type="PANTHER" id="PTHR23044:SF61">
    <property type="entry name" value="3'-5' EXORIBONUCLEASE 1-RELATED"/>
    <property type="match status" value="1"/>
</dbReference>
<keyword evidence="6" id="KW-1185">Reference proteome</keyword>
<evidence type="ECO:0000256" key="3">
    <source>
        <dbReference type="ARBA" id="ARBA00022839"/>
    </source>
</evidence>
<protein>
    <submittedName>
        <fullName evidence="5">Exonuclease domain-containing protein</fullName>
    </submittedName>
</protein>
<evidence type="ECO:0000313" key="6">
    <source>
        <dbReference type="Proteomes" id="UP001597118"/>
    </source>
</evidence>
<proteinExistence type="predicted"/>
<dbReference type="EMBL" id="JBHUDG010000018">
    <property type="protein sequence ID" value="MFD1630651.1"/>
    <property type="molecule type" value="Genomic_DNA"/>
</dbReference>